<evidence type="ECO:0000313" key="2">
    <source>
        <dbReference type="Proteomes" id="UP001362999"/>
    </source>
</evidence>
<accession>A0AAW0BLX2</accession>
<proteinExistence type="predicted"/>
<comment type="caution">
    <text evidence="1">The sequence shown here is derived from an EMBL/GenBank/DDBJ whole genome shotgun (WGS) entry which is preliminary data.</text>
</comment>
<keyword evidence="2" id="KW-1185">Reference proteome</keyword>
<protein>
    <submittedName>
        <fullName evidence="1">Uncharacterized protein</fullName>
    </submittedName>
</protein>
<name>A0AAW0BLX2_9AGAR</name>
<dbReference type="AlphaFoldDB" id="A0AAW0BLX2"/>
<sequence>MFYGSDITCPCASHRRSRSQLASCIRIIIIILRSCMRLHYTALRRLDHYIAHMRLHHHTALMRLHPMRFGACILISCFGTCITIPRCARTLSGYPWADGSSPPRLSGYRAQDSSHCAGKPSHFNTLCAGPQTRSIRMESSMFLMQFSLHSALRLNSAPA</sequence>
<dbReference type="EMBL" id="JAWWNJ010000029">
    <property type="protein sequence ID" value="KAK7027654.1"/>
    <property type="molecule type" value="Genomic_DNA"/>
</dbReference>
<gene>
    <name evidence="1" type="ORF">R3P38DRAFT_3190698</name>
</gene>
<reference evidence="1 2" key="1">
    <citation type="journal article" date="2024" name="J Genomics">
        <title>Draft genome sequencing and assembly of Favolaschia claudopus CIRM-BRFM 2984 isolated from oak limbs.</title>
        <authorList>
            <person name="Navarro D."/>
            <person name="Drula E."/>
            <person name="Chaduli D."/>
            <person name="Cazenave R."/>
            <person name="Ahrendt S."/>
            <person name="Wang J."/>
            <person name="Lipzen A."/>
            <person name="Daum C."/>
            <person name="Barry K."/>
            <person name="Grigoriev I.V."/>
            <person name="Favel A."/>
            <person name="Rosso M.N."/>
            <person name="Martin F."/>
        </authorList>
    </citation>
    <scope>NUCLEOTIDE SEQUENCE [LARGE SCALE GENOMIC DNA]</scope>
    <source>
        <strain evidence="1 2">CIRM-BRFM 2984</strain>
    </source>
</reference>
<organism evidence="1 2">
    <name type="scientific">Favolaschia claudopus</name>
    <dbReference type="NCBI Taxonomy" id="2862362"/>
    <lineage>
        <taxon>Eukaryota</taxon>
        <taxon>Fungi</taxon>
        <taxon>Dikarya</taxon>
        <taxon>Basidiomycota</taxon>
        <taxon>Agaricomycotina</taxon>
        <taxon>Agaricomycetes</taxon>
        <taxon>Agaricomycetidae</taxon>
        <taxon>Agaricales</taxon>
        <taxon>Marasmiineae</taxon>
        <taxon>Mycenaceae</taxon>
        <taxon>Favolaschia</taxon>
    </lineage>
</organism>
<dbReference type="Proteomes" id="UP001362999">
    <property type="component" value="Unassembled WGS sequence"/>
</dbReference>
<evidence type="ECO:0000313" key="1">
    <source>
        <dbReference type="EMBL" id="KAK7027654.1"/>
    </source>
</evidence>